<dbReference type="RefSeq" id="WP_094788706.1">
    <property type="nucleotide sequence ID" value="NZ_NDXW01000001.1"/>
</dbReference>
<feature type="compositionally biased region" description="Low complexity" evidence="1">
    <location>
        <begin position="13"/>
        <end position="29"/>
    </location>
</feature>
<name>A0A4P9VTP7_9GAMM</name>
<dbReference type="EMBL" id="NDXW01000001">
    <property type="protein sequence ID" value="RDH45814.1"/>
    <property type="molecule type" value="Genomic_DNA"/>
</dbReference>
<protein>
    <recommendedName>
        <fullName evidence="2">Immunity protein Imm5 domain-containing protein</fullName>
    </recommendedName>
</protein>
<sequence>MYKSQEKTSNQVKAIKSAQSAIKKNPNNHLPLKNRKKIWLAYGPIDTNEENIAVQNEGYFKRVQLATDTCKKVLPIWEQYIGINGIPHKALDYANQYLSKNLNADELQELANSLLAGLDNTQDLSDDQLNAVLVGYACVDMLLTLIGDCYCEDLDDDDEDLDFWDTSMYAAAAFSGGYPWLDSPFQSSPIKLGEYWQWYIDHAATL</sequence>
<keyword evidence="4" id="KW-1185">Reference proteome</keyword>
<accession>A0A4P9VTP7</accession>
<evidence type="ECO:0000313" key="4">
    <source>
        <dbReference type="Proteomes" id="UP000257039"/>
    </source>
</evidence>
<evidence type="ECO:0000313" key="3">
    <source>
        <dbReference type="EMBL" id="RDH45814.1"/>
    </source>
</evidence>
<dbReference type="InterPro" id="IPR025675">
    <property type="entry name" value="Imm5"/>
</dbReference>
<dbReference type="Pfam" id="PF14423">
    <property type="entry name" value="Imm5"/>
    <property type="match status" value="1"/>
</dbReference>
<dbReference type="Proteomes" id="UP000257039">
    <property type="component" value="Unassembled WGS sequence"/>
</dbReference>
<dbReference type="AlphaFoldDB" id="A0A4P9VTP7"/>
<comment type="caution">
    <text evidence="3">The sequence shown here is derived from an EMBL/GenBank/DDBJ whole genome shotgun (WGS) entry which is preliminary data.</text>
</comment>
<evidence type="ECO:0000256" key="1">
    <source>
        <dbReference type="SAM" id="MobiDB-lite"/>
    </source>
</evidence>
<feature type="region of interest" description="Disordered" evidence="1">
    <location>
        <begin position="1"/>
        <end position="29"/>
    </location>
</feature>
<gene>
    <name evidence="3" type="ORF">B9G39_21495</name>
</gene>
<organism evidence="3 4">
    <name type="scientific">Zooshikella ganghwensis</name>
    <dbReference type="NCBI Taxonomy" id="202772"/>
    <lineage>
        <taxon>Bacteria</taxon>
        <taxon>Pseudomonadati</taxon>
        <taxon>Pseudomonadota</taxon>
        <taxon>Gammaproteobacteria</taxon>
        <taxon>Oceanospirillales</taxon>
        <taxon>Zooshikellaceae</taxon>
        <taxon>Zooshikella</taxon>
    </lineage>
</organism>
<reference evidence="3 4" key="1">
    <citation type="submission" date="2017-04" db="EMBL/GenBank/DDBJ databases">
        <title>Draft genome sequence of Zooshikella ganghwensis VG4 isolated from Red Sea sediments.</title>
        <authorList>
            <person name="Rehman Z."/>
            <person name="Alam I."/>
            <person name="Kamau A."/>
            <person name="Bajic V."/>
            <person name="Leiknes T."/>
        </authorList>
    </citation>
    <scope>NUCLEOTIDE SEQUENCE [LARGE SCALE GENOMIC DNA]</scope>
    <source>
        <strain evidence="3 4">VG4</strain>
    </source>
</reference>
<feature type="domain" description="Immunity protein Imm5" evidence="2">
    <location>
        <begin position="15"/>
        <end position="203"/>
    </location>
</feature>
<evidence type="ECO:0000259" key="2">
    <source>
        <dbReference type="Pfam" id="PF14423"/>
    </source>
</evidence>
<proteinExistence type="predicted"/>